<keyword evidence="1" id="KW-0175">Coiled coil</keyword>
<feature type="coiled-coil region" evidence="1">
    <location>
        <begin position="18"/>
        <end position="87"/>
    </location>
</feature>
<evidence type="ECO:0000256" key="1">
    <source>
        <dbReference type="SAM" id="Coils"/>
    </source>
</evidence>
<protein>
    <submittedName>
        <fullName evidence="2">Uncharacterized protein</fullName>
    </submittedName>
</protein>
<accession>A0A6J5S2U3</accession>
<proteinExistence type="predicted"/>
<organism evidence="2">
    <name type="scientific">uncultured Caudovirales phage</name>
    <dbReference type="NCBI Taxonomy" id="2100421"/>
    <lineage>
        <taxon>Viruses</taxon>
        <taxon>Duplodnaviria</taxon>
        <taxon>Heunggongvirae</taxon>
        <taxon>Uroviricota</taxon>
        <taxon>Caudoviricetes</taxon>
        <taxon>Peduoviridae</taxon>
        <taxon>Maltschvirus</taxon>
        <taxon>Maltschvirus maltsch</taxon>
    </lineage>
</organism>
<evidence type="ECO:0000313" key="2">
    <source>
        <dbReference type="EMBL" id="CAB4202727.1"/>
    </source>
</evidence>
<reference evidence="2" key="1">
    <citation type="submission" date="2020-05" db="EMBL/GenBank/DDBJ databases">
        <authorList>
            <person name="Chiriac C."/>
            <person name="Salcher M."/>
            <person name="Ghai R."/>
            <person name="Kavagutti S V."/>
        </authorList>
    </citation>
    <scope>NUCLEOTIDE SEQUENCE</scope>
</reference>
<dbReference type="EMBL" id="LR797321">
    <property type="protein sequence ID" value="CAB4202727.1"/>
    <property type="molecule type" value="Genomic_DNA"/>
</dbReference>
<name>A0A6J5S2U3_9CAUD</name>
<gene>
    <name evidence="2" type="ORF">UFOVP1374_40</name>
</gene>
<sequence>MNQQFRGTGNQFRNEDEAEIRAREIDELKSEINRLEGELKKANAQTEEFERRWYLVQDTAEELRTQVQGLSNEISDFQNTIERQSVENQKIKGQQSVLIDLLRECLSVLSTIDGDNIDEIELLADLELKCEKAIEGALQ</sequence>
<dbReference type="Gene3D" id="1.20.5.170">
    <property type="match status" value="1"/>
</dbReference>